<evidence type="ECO:0000313" key="1">
    <source>
        <dbReference type="EMBL" id="QEE27607.1"/>
    </source>
</evidence>
<dbReference type="KEGG" id="talb:FTW19_06085"/>
<organism evidence="1 2">
    <name type="scientific">Terriglobus albidus</name>
    <dbReference type="NCBI Taxonomy" id="1592106"/>
    <lineage>
        <taxon>Bacteria</taxon>
        <taxon>Pseudomonadati</taxon>
        <taxon>Acidobacteriota</taxon>
        <taxon>Terriglobia</taxon>
        <taxon>Terriglobales</taxon>
        <taxon>Acidobacteriaceae</taxon>
        <taxon>Terriglobus</taxon>
    </lineage>
</organism>
<protein>
    <submittedName>
        <fullName evidence="1">Uncharacterized protein</fullName>
    </submittedName>
</protein>
<gene>
    <name evidence="1" type="ORF">FTW19_06085</name>
</gene>
<evidence type="ECO:0000313" key="2">
    <source>
        <dbReference type="Proteomes" id="UP000321820"/>
    </source>
</evidence>
<dbReference type="AlphaFoldDB" id="A0A5B9EBF7"/>
<dbReference type="Proteomes" id="UP000321820">
    <property type="component" value="Chromosome"/>
</dbReference>
<dbReference type="EMBL" id="CP042806">
    <property type="protein sequence ID" value="QEE27607.1"/>
    <property type="molecule type" value="Genomic_DNA"/>
</dbReference>
<name>A0A5B9EBF7_9BACT</name>
<sequence>MSMCTALRIVFLGLATGIPGYGVAQNGALTPLNAAEIRSVERALDRSLLPKGATDVHLVTSQTFHVQSAGYTELTLVPIRYTISEPGLVEGIDREHDQCGLYLIEPSSTTRFEKMVEGDEAGPIQCSGIEGVGLARGQGPHAQVILIFNAHTVRRSRSAPYLVSWSENDKHYVVEALTPPAGVPVSDSLTIAQVRKWMESR</sequence>
<accession>A0A5B9EBF7</accession>
<dbReference type="RefSeq" id="WP_147646798.1">
    <property type="nucleotide sequence ID" value="NZ_CP042806.1"/>
</dbReference>
<reference evidence="1 2" key="1">
    <citation type="submission" date="2019-08" db="EMBL/GenBank/DDBJ databases">
        <title>Complete genome sequence of Terriglobus albidus strain ORNL.</title>
        <authorList>
            <person name="Podar M."/>
        </authorList>
    </citation>
    <scope>NUCLEOTIDE SEQUENCE [LARGE SCALE GENOMIC DNA]</scope>
    <source>
        <strain evidence="1 2">ORNL</strain>
    </source>
</reference>
<proteinExistence type="predicted"/>
<keyword evidence="2" id="KW-1185">Reference proteome</keyword>